<sequence>MEKLESPLRDRENDWTARRAPLQQDLFSHRHEKSQAWCCESSLIAAKIANSASRIFSHYREKLLPSSDNSAVSTTMTSHPLSDLQPHQSSAPPPSMIMALIWGWYFKLGFVHNLGRFEICN</sequence>
<comment type="caution">
    <text evidence="2">The sequence shown here is derived from an EMBL/GenBank/DDBJ whole genome shotgun (WGS) entry which is preliminary data.</text>
</comment>
<accession>A0AA88J515</accession>
<reference evidence="2" key="1">
    <citation type="submission" date="2023-07" db="EMBL/GenBank/DDBJ databases">
        <title>draft genome sequence of fig (Ficus carica).</title>
        <authorList>
            <person name="Takahashi T."/>
            <person name="Nishimura K."/>
        </authorList>
    </citation>
    <scope>NUCLEOTIDE SEQUENCE</scope>
</reference>
<protein>
    <submittedName>
        <fullName evidence="2">Uncharacterized protein</fullName>
    </submittedName>
</protein>
<keyword evidence="3" id="KW-1185">Reference proteome</keyword>
<name>A0AA88J515_FICCA</name>
<dbReference type="EMBL" id="BTGU01000111">
    <property type="protein sequence ID" value="GMN61416.1"/>
    <property type="molecule type" value="Genomic_DNA"/>
</dbReference>
<organism evidence="2 3">
    <name type="scientific">Ficus carica</name>
    <name type="common">Common fig</name>
    <dbReference type="NCBI Taxonomy" id="3494"/>
    <lineage>
        <taxon>Eukaryota</taxon>
        <taxon>Viridiplantae</taxon>
        <taxon>Streptophyta</taxon>
        <taxon>Embryophyta</taxon>
        <taxon>Tracheophyta</taxon>
        <taxon>Spermatophyta</taxon>
        <taxon>Magnoliopsida</taxon>
        <taxon>eudicotyledons</taxon>
        <taxon>Gunneridae</taxon>
        <taxon>Pentapetalae</taxon>
        <taxon>rosids</taxon>
        <taxon>fabids</taxon>
        <taxon>Rosales</taxon>
        <taxon>Moraceae</taxon>
        <taxon>Ficeae</taxon>
        <taxon>Ficus</taxon>
    </lineage>
</organism>
<feature type="region of interest" description="Disordered" evidence="1">
    <location>
        <begin position="67"/>
        <end position="89"/>
    </location>
</feature>
<evidence type="ECO:0000313" key="2">
    <source>
        <dbReference type="EMBL" id="GMN61416.1"/>
    </source>
</evidence>
<dbReference type="Proteomes" id="UP001187192">
    <property type="component" value="Unassembled WGS sequence"/>
</dbReference>
<evidence type="ECO:0000256" key="1">
    <source>
        <dbReference type="SAM" id="MobiDB-lite"/>
    </source>
</evidence>
<evidence type="ECO:0000313" key="3">
    <source>
        <dbReference type="Proteomes" id="UP001187192"/>
    </source>
</evidence>
<dbReference type="AlphaFoldDB" id="A0AA88J515"/>
<proteinExistence type="predicted"/>
<gene>
    <name evidence="2" type="ORF">TIFTF001_030501</name>
</gene>